<dbReference type="Proteomes" id="UP000033969">
    <property type="component" value="Unassembled WGS sequence"/>
</dbReference>
<protein>
    <submittedName>
        <fullName evidence="3">Twitching motility protein</fullName>
    </submittedName>
</protein>
<organism evidence="3 4">
    <name type="scientific">Candidatus Woesebacteria bacterium GW2011_GWA1_41_7</name>
    <dbReference type="NCBI Taxonomy" id="1618556"/>
    <lineage>
        <taxon>Bacteria</taxon>
        <taxon>Candidatus Woeseibacteriota</taxon>
    </lineage>
</organism>
<comment type="caution">
    <text evidence="3">The sequence shown here is derived from an EMBL/GenBank/DDBJ whole genome shotgun (WGS) entry which is preliminary data.</text>
</comment>
<dbReference type="CDD" id="cd01131">
    <property type="entry name" value="PilT"/>
    <property type="match status" value="1"/>
</dbReference>
<dbReference type="InterPro" id="IPR006321">
    <property type="entry name" value="PilT/PilU"/>
</dbReference>
<dbReference type="EMBL" id="LCBU01000018">
    <property type="protein sequence ID" value="KKS17772.1"/>
    <property type="molecule type" value="Genomic_DNA"/>
</dbReference>
<proteinExistence type="inferred from homology"/>
<dbReference type="PANTHER" id="PTHR30486">
    <property type="entry name" value="TWITCHING MOTILITY PROTEIN PILT"/>
    <property type="match status" value="1"/>
</dbReference>
<evidence type="ECO:0000256" key="1">
    <source>
        <dbReference type="ARBA" id="ARBA00006611"/>
    </source>
</evidence>
<sequence>METKQLLQTIIDSNASDLHLISGIPPMLRIDGVLVAVPGAGVLTPDVIGELLRQVLTNEQLERLNVNKELDFSLSFSDKGRFRVNAYTQKNTYAAAFRLIPLLIPPMETLGLPPILHSFTTLRQGLVLVTGPTGHGKSTTLATMLQEINKNRACHIVTIEDPVEFVFNPIKSIVSQREMRSDTHSWDIALRSVLREDPDVVLVGEMRDFETIAAALTIAETGHLVFATLHTNSAAQSIDRIVDVFPEEQQKQVRLQLSNVIEAVFSQRLVAATQKGRAVAYEVMLGTTAIRTAIREGKTHQIESILETSQETGMSTLEKSLAALVKNGMVTMEEAESWSLRPEELMRLVRGV</sequence>
<evidence type="ECO:0000259" key="2">
    <source>
        <dbReference type="PROSITE" id="PS00662"/>
    </source>
</evidence>
<dbReference type="SUPFAM" id="SSF52540">
    <property type="entry name" value="P-loop containing nucleoside triphosphate hydrolases"/>
    <property type="match status" value="1"/>
</dbReference>
<gene>
    <name evidence="3" type="ORF">UU74_C0018G0005</name>
</gene>
<evidence type="ECO:0000313" key="4">
    <source>
        <dbReference type="Proteomes" id="UP000033969"/>
    </source>
</evidence>
<dbReference type="Gene3D" id="3.30.450.90">
    <property type="match status" value="1"/>
</dbReference>
<dbReference type="PATRIC" id="fig|1618556.3.peg.243"/>
<name>A0A0G0X033_9BACT</name>
<dbReference type="InterPro" id="IPR050921">
    <property type="entry name" value="T4SS_GSP_E_ATPase"/>
</dbReference>
<dbReference type="NCBIfam" id="TIGR01420">
    <property type="entry name" value="pilT_fam"/>
    <property type="match status" value="1"/>
</dbReference>
<dbReference type="Gene3D" id="3.40.50.300">
    <property type="entry name" value="P-loop containing nucleotide triphosphate hydrolases"/>
    <property type="match status" value="1"/>
</dbReference>
<dbReference type="PROSITE" id="PS00662">
    <property type="entry name" value="T2SP_E"/>
    <property type="match status" value="1"/>
</dbReference>
<dbReference type="AlphaFoldDB" id="A0A0G0X033"/>
<evidence type="ECO:0000313" key="3">
    <source>
        <dbReference type="EMBL" id="KKS17772.1"/>
    </source>
</evidence>
<dbReference type="InterPro" id="IPR027417">
    <property type="entry name" value="P-loop_NTPase"/>
</dbReference>
<reference evidence="3 4" key="1">
    <citation type="journal article" date="2015" name="Nature">
        <title>rRNA introns, odd ribosomes, and small enigmatic genomes across a large radiation of phyla.</title>
        <authorList>
            <person name="Brown C.T."/>
            <person name="Hug L.A."/>
            <person name="Thomas B.C."/>
            <person name="Sharon I."/>
            <person name="Castelle C.J."/>
            <person name="Singh A."/>
            <person name="Wilkins M.J."/>
            <person name="Williams K.H."/>
            <person name="Banfield J.F."/>
        </authorList>
    </citation>
    <scope>NUCLEOTIDE SEQUENCE [LARGE SCALE GENOMIC DNA]</scope>
</reference>
<dbReference type="GO" id="GO:0016887">
    <property type="term" value="F:ATP hydrolysis activity"/>
    <property type="evidence" value="ECO:0007669"/>
    <property type="project" value="InterPro"/>
</dbReference>
<comment type="similarity">
    <text evidence="1">Belongs to the GSP E family.</text>
</comment>
<dbReference type="InterPro" id="IPR001482">
    <property type="entry name" value="T2SS/T4SS_dom"/>
</dbReference>
<dbReference type="GO" id="GO:0005524">
    <property type="term" value="F:ATP binding"/>
    <property type="evidence" value="ECO:0007669"/>
    <property type="project" value="InterPro"/>
</dbReference>
<dbReference type="Pfam" id="PF00437">
    <property type="entry name" value="T2SSE"/>
    <property type="match status" value="1"/>
</dbReference>
<accession>A0A0G0X033</accession>
<dbReference type="PANTHER" id="PTHR30486:SF16">
    <property type="entry name" value="TWITCHING MOTILITY PROTEIN PILT"/>
    <property type="match status" value="1"/>
</dbReference>
<feature type="domain" description="Bacterial type II secretion system protein E" evidence="2">
    <location>
        <begin position="194"/>
        <end position="208"/>
    </location>
</feature>